<evidence type="ECO:0000313" key="5">
    <source>
        <dbReference type="EMBL" id="CAG8710633.1"/>
    </source>
</evidence>
<dbReference type="PANTHER" id="PTHR22812">
    <property type="entry name" value="CHROMOBOX PROTEIN"/>
    <property type="match status" value="1"/>
</dbReference>
<feature type="compositionally biased region" description="Polar residues" evidence="3">
    <location>
        <begin position="150"/>
        <end position="162"/>
    </location>
</feature>
<feature type="region of interest" description="Disordered" evidence="3">
    <location>
        <begin position="1"/>
        <end position="31"/>
    </location>
</feature>
<name>A0A9N9HWR7_9GLOM</name>
<dbReference type="InterPro" id="IPR023779">
    <property type="entry name" value="Chromodomain_CS"/>
</dbReference>
<dbReference type="SUPFAM" id="SSF54160">
    <property type="entry name" value="Chromo domain-like"/>
    <property type="match status" value="1"/>
</dbReference>
<reference evidence="5" key="1">
    <citation type="submission" date="2021-06" db="EMBL/GenBank/DDBJ databases">
        <authorList>
            <person name="Kallberg Y."/>
            <person name="Tangrot J."/>
            <person name="Rosling A."/>
        </authorList>
    </citation>
    <scope>NUCLEOTIDE SEQUENCE</scope>
    <source>
        <strain evidence="5">FL966</strain>
    </source>
</reference>
<sequence>MSFKTFIGNKNTRSSKEQLPASHGDISNKTDNSMDTFIVDVLSEDEQSNIISGFGGLHVKNEKNNVSSDDEESSDFYDVERIEKHRTSKLGKLQFLIKWAGWSAEYNSWVDANDVHATELVKEYWDCKNFKPDSSKTQQTLRNRAKHAAVSSTNKKSDNFSTKSGSKIQKLLRKKMENMTSFYLESSSSDEELQYAPEFKPSSPTQDENTRVVSFYEKPDSVHLDDRFYSLDWERDVDRVGWIERIEENNLVFLFWKSGHMTNHSLKEVEQKCPDK</sequence>
<dbReference type="PROSITE" id="PS00598">
    <property type="entry name" value="CHROMO_1"/>
    <property type="match status" value="1"/>
</dbReference>
<dbReference type="SMART" id="SM00298">
    <property type="entry name" value="CHROMO"/>
    <property type="match status" value="1"/>
</dbReference>
<dbReference type="InterPro" id="IPR000953">
    <property type="entry name" value="Chromo/chromo_shadow_dom"/>
</dbReference>
<dbReference type="Gene3D" id="2.40.50.40">
    <property type="match status" value="2"/>
</dbReference>
<protein>
    <submittedName>
        <fullName evidence="5">12897_t:CDS:1</fullName>
    </submittedName>
</protein>
<dbReference type="OrthoDB" id="433924at2759"/>
<feature type="region of interest" description="Disordered" evidence="3">
    <location>
        <begin position="135"/>
        <end position="162"/>
    </location>
</feature>
<evidence type="ECO:0000259" key="4">
    <source>
        <dbReference type="PROSITE" id="PS50013"/>
    </source>
</evidence>
<accession>A0A9N9HWR7</accession>
<dbReference type="InterPro" id="IPR016197">
    <property type="entry name" value="Chromo-like_dom_sf"/>
</dbReference>
<proteinExistence type="predicted"/>
<organism evidence="5 6">
    <name type="scientific">Cetraspora pellucida</name>
    <dbReference type="NCBI Taxonomy" id="1433469"/>
    <lineage>
        <taxon>Eukaryota</taxon>
        <taxon>Fungi</taxon>
        <taxon>Fungi incertae sedis</taxon>
        <taxon>Mucoromycota</taxon>
        <taxon>Glomeromycotina</taxon>
        <taxon>Glomeromycetes</taxon>
        <taxon>Diversisporales</taxon>
        <taxon>Gigasporaceae</taxon>
        <taxon>Cetraspora</taxon>
    </lineage>
</organism>
<feature type="domain" description="Chromo" evidence="4">
    <location>
        <begin position="77"/>
        <end position="136"/>
    </location>
</feature>
<dbReference type="InterPro" id="IPR023780">
    <property type="entry name" value="Chromo_domain"/>
</dbReference>
<dbReference type="CDD" id="cd00024">
    <property type="entry name" value="CD_CSD"/>
    <property type="match status" value="1"/>
</dbReference>
<keyword evidence="2" id="KW-0539">Nucleus</keyword>
<gene>
    <name evidence="5" type="ORF">CPELLU_LOCUS12310</name>
</gene>
<dbReference type="AlphaFoldDB" id="A0A9N9HWR7"/>
<evidence type="ECO:0000313" key="6">
    <source>
        <dbReference type="Proteomes" id="UP000789759"/>
    </source>
</evidence>
<evidence type="ECO:0000256" key="2">
    <source>
        <dbReference type="ARBA" id="ARBA00023242"/>
    </source>
</evidence>
<dbReference type="InterPro" id="IPR051219">
    <property type="entry name" value="Heterochromatin_chromo-domain"/>
</dbReference>
<keyword evidence="6" id="KW-1185">Reference proteome</keyword>
<dbReference type="Proteomes" id="UP000789759">
    <property type="component" value="Unassembled WGS sequence"/>
</dbReference>
<comment type="caution">
    <text evidence="5">The sequence shown here is derived from an EMBL/GenBank/DDBJ whole genome shotgun (WGS) entry which is preliminary data.</text>
</comment>
<dbReference type="EMBL" id="CAJVQA010011769">
    <property type="protein sequence ID" value="CAG8710633.1"/>
    <property type="molecule type" value="Genomic_DNA"/>
</dbReference>
<feature type="non-terminal residue" evidence="5">
    <location>
        <position position="276"/>
    </location>
</feature>
<comment type="subcellular location">
    <subcellularLocation>
        <location evidence="1">Nucleus</location>
    </subcellularLocation>
</comment>
<dbReference type="GO" id="GO:0005634">
    <property type="term" value="C:nucleus"/>
    <property type="evidence" value="ECO:0007669"/>
    <property type="project" value="UniProtKB-SubCell"/>
</dbReference>
<dbReference type="PROSITE" id="PS50013">
    <property type="entry name" value="CHROMO_2"/>
    <property type="match status" value="1"/>
</dbReference>
<dbReference type="Pfam" id="PF00385">
    <property type="entry name" value="Chromo"/>
    <property type="match status" value="1"/>
</dbReference>
<evidence type="ECO:0000256" key="3">
    <source>
        <dbReference type="SAM" id="MobiDB-lite"/>
    </source>
</evidence>
<evidence type="ECO:0000256" key="1">
    <source>
        <dbReference type="ARBA" id="ARBA00004123"/>
    </source>
</evidence>